<accession>A0A166JAS0</accession>
<keyword evidence="3" id="KW-0653">Protein transport</keyword>
<feature type="compositionally biased region" description="Basic and acidic residues" evidence="4">
    <location>
        <begin position="1"/>
        <end position="10"/>
    </location>
</feature>
<comment type="subunit">
    <text evidence="3">Binds the proteasome.</text>
</comment>
<sequence length="314" mass="34890">MRSPTPERIRRAPPKRSRMDSSEGTSPAAAHDQEKSGKESKAVSDSNDVDLGVLLASLPQESLLPLLTSLIQAQPSLKQLVLSLMPRPTLEHALNALNQAAAKLKHAYPYSNSSPPVASTSFGFGGGGPRLSSSMSSTSSSHSHPQSQMGGSMRDSYVLSRIRPHLSEFMSTVMSYLPFFILSQPTPSTGQSLAAHREKVHPNETFRYLSHLTSTILSLQPLSQQSLAKDLFPRILQEWFAWVDRIDEYVNKEGGMFSSVVVEGWDQDLESLSNRATSGNGFERIREVRDKWRSKAGWLVRHMPQQLMMEEEEL</sequence>
<evidence type="ECO:0000313" key="5">
    <source>
        <dbReference type="EMBL" id="KZT44548.1"/>
    </source>
</evidence>
<dbReference type="AlphaFoldDB" id="A0A166JAS0"/>
<feature type="region of interest" description="Disordered" evidence="4">
    <location>
        <begin position="121"/>
        <end position="153"/>
    </location>
</feature>
<feature type="region of interest" description="Disordered" evidence="4">
    <location>
        <begin position="1"/>
        <end position="44"/>
    </location>
</feature>
<dbReference type="Pfam" id="PF08559">
    <property type="entry name" value="Cut8"/>
    <property type="match status" value="1"/>
</dbReference>
<keyword evidence="3" id="KW-0813">Transport</keyword>
<dbReference type="GO" id="GO:0015031">
    <property type="term" value="P:protein transport"/>
    <property type="evidence" value="ECO:0007669"/>
    <property type="project" value="UniProtKB-UniRule"/>
</dbReference>
<evidence type="ECO:0000256" key="3">
    <source>
        <dbReference type="RuleBase" id="RU368013"/>
    </source>
</evidence>
<keyword evidence="3" id="KW-0963">Cytoplasm</keyword>
<comment type="similarity">
    <text evidence="1 3">Belongs to the cut8/STS1 family.</text>
</comment>
<feature type="compositionally biased region" description="Basic and acidic residues" evidence="4">
    <location>
        <begin position="31"/>
        <end position="42"/>
    </location>
</feature>
<gene>
    <name evidence="5" type="ORF">SISSUDRAFT_976526</name>
</gene>
<dbReference type="PANTHER" id="PTHR28032:SF1">
    <property type="entry name" value="FI02826P"/>
    <property type="match status" value="1"/>
</dbReference>
<keyword evidence="2 3" id="KW-0539">Nucleus</keyword>
<keyword evidence="6" id="KW-1185">Reference proteome</keyword>
<evidence type="ECO:0000256" key="2">
    <source>
        <dbReference type="ARBA" id="ARBA00023242"/>
    </source>
</evidence>
<dbReference type="InterPro" id="IPR038422">
    <property type="entry name" value="Cut8/Sts1_sf"/>
</dbReference>
<comment type="function">
    <text evidence="3">Involved in ubiquitin-mediated protein degradation. Regulatory factor in the ubiquitin/proteasome pathway that controls the turnover of proteasome substrates. Targets proteasomes to the nucleus and facilitates the degradation of nuclear proteins.</text>
</comment>
<evidence type="ECO:0000256" key="1">
    <source>
        <dbReference type="ARBA" id="ARBA00006199"/>
    </source>
</evidence>
<evidence type="ECO:0000313" key="6">
    <source>
        <dbReference type="Proteomes" id="UP000076798"/>
    </source>
</evidence>
<dbReference type="InterPro" id="IPR013868">
    <property type="entry name" value="Cut8/Sts1_fam"/>
</dbReference>
<organism evidence="5 6">
    <name type="scientific">Sistotremastrum suecicum HHB10207 ss-3</name>
    <dbReference type="NCBI Taxonomy" id="1314776"/>
    <lineage>
        <taxon>Eukaryota</taxon>
        <taxon>Fungi</taxon>
        <taxon>Dikarya</taxon>
        <taxon>Basidiomycota</taxon>
        <taxon>Agaricomycotina</taxon>
        <taxon>Agaricomycetes</taxon>
        <taxon>Sistotremastrales</taxon>
        <taxon>Sistotremastraceae</taxon>
        <taxon>Sistotremastrum</taxon>
    </lineage>
</organism>
<dbReference type="OrthoDB" id="10061064at2759"/>
<dbReference type="Gene3D" id="1.20.58.1590">
    <property type="entry name" value="Tethering factor for nuclear proteasome Cut8/Sts1"/>
    <property type="match status" value="1"/>
</dbReference>
<dbReference type="GO" id="GO:0070628">
    <property type="term" value="F:proteasome binding"/>
    <property type="evidence" value="ECO:0007669"/>
    <property type="project" value="TreeGrafter"/>
</dbReference>
<proteinExistence type="inferred from homology"/>
<comment type="subcellular location">
    <subcellularLocation>
        <location evidence="3">Cytoplasm</location>
    </subcellularLocation>
    <subcellularLocation>
        <location evidence="3">Nucleus</location>
    </subcellularLocation>
</comment>
<evidence type="ECO:0000256" key="4">
    <source>
        <dbReference type="SAM" id="MobiDB-lite"/>
    </source>
</evidence>
<dbReference type="PANTHER" id="PTHR28032">
    <property type="entry name" value="FI02826P"/>
    <property type="match status" value="1"/>
</dbReference>
<dbReference type="GO" id="GO:0031965">
    <property type="term" value="C:nuclear membrane"/>
    <property type="evidence" value="ECO:0007669"/>
    <property type="project" value="TreeGrafter"/>
</dbReference>
<name>A0A166JAS0_9AGAM</name>
<feature type="compositionally biased region" description="Low complexity" evidence="4">
    <location>
        <begin position="130"/>
        <end position="152"/>
    </location>
</feature>
<protein>
    <recommendedName>
        <fullName evidence="3">Tethering factor for nuclear proteasome STS1</fullName>
    </recommendedName>
</protein>
<dbReference type="GO" id="GO:0031144">
    <property type="term" value="P:proteasome localization"/>
    <property type="evidence" value="ECO:0007669"/>
    <property type="project" value="UniProtKB-UniRule"/>
</dbReference>
<dbReference type="Proteomes" id="UP000076798">
    <property type="component" value="Unassembled WGS sequence"/>
</dbReference>
<dbReference type="GO" id="GO:0005737">
    <property type="term" value="C:cytoplasm"/>
    <property type="evidence" value="ECO:0007669"/>
    <property type="project" value="UniProtKB-SubCell"/>
</dbReference>
<dbReference type="EMBL" id="KV428004">
    <property type="protein sequence ID" value="KZT44548.1"/>
    <property type="molecule type" value="Genomic_DNA"/>
</dbReference>
<reference evidence="5 6" key="1">
    <citation type="journal article" date="2016" name="Mol. Biol. Evol.">
        <title>Comparative Genomics of Early-Diverging Mushroom-Forming Fungi Provides Insights into the Origins of Lignocellulose Decay Capabilities.</title>
        <authorList>
            <person name="Nagy L.G."/>
            <person name="Riley R."/>
            <person name="Tritt A."/>
            <person name="Adam C."/>
            <person name="Daum C."/>
            <person name="Floudas D."/>
            <person name="Sun H."/>
            <person name="Yadav J.S."/>
            <person name="Pangilinan J."/>
            <person name="Larsson K.H."/>
            <person name="Matsuura K."/>
            <person name="Barry K."/>
            <person name="Labutti K."/>
            <person name="Kuo R."/>
            <person name="Ohm R.A."/>
            <person name="Bhattacharya S.S."/>
            <person name="Shirouzu T."/>
            <person name="Yoshinaga Y."/>
            <person name="Martin F.M."/>
            <person name="Grigoriev I.V."/>
            <person name="Hibbett D.S."/>
        </authorList>
    </citation>
    <scope>NUCLEOTIDE SEQUENCE [LARGE SCALE GENOMIC DNA]</scope>
    <source>
        <strain evidence="5 6">HHB10207 ss-3</strain>
    </source>
</reference>
<dbReference type="GO" id="GO:0071630">
    <property type="term" value="P:nuclear protein quality control by the ubiquitin-proteasome system"/>
    <property type="evidence" value="ECO:0007669"/>
    <property type="project" value="UniProtKB-UniRule"/>
</dbReference>
<dbReference type="STRING" id="1314776.A0A166JAS0"/>